<dbReference type="RefSeq" id="WP_035390384.1">
    <property type="nucleotide sequence ID" value="NZ_JQKF01000024.1"/>
</dbReference>
<keyword evidence="2" id="KW-0812">Transmembrane</keyword>
<feature type="transmembrane region" description="Helical" evidence="2">
    <location>
        <begin position="31"/>
        <end position="51"/>
    </location>
</feature>
<feature type="compositionally biased region" description="Low complexity" evidence="1">
    <location>
        <begin position="59"/>
        <end position="69"/>
    </location>
</feature>
<reference evidence="3 4" key="1">
    <citation type="submission" date="2015-01" db="EMBL/GenBank/DDBJ databases">
        <title>Draft genome of the acidophilic iron oxidizer Ferrimicrobium acidiphilum strain T23.</title>
        <authorList>
            <person name="Poehlein A."/>
            <person name="Eisen S."/>
            <person name="Schloemann M."/>
            <person name="Johnson B.D."/>
            <person name="Daniel R."/>
            <person name="Muehling M."/>
        </authorList>
    </citation>
    <scope>NUCLEOTIDE SEQUENCE [LARGE SCALE GENOMIC DNA]</scope>
    <source>
        <strain evidence="3 4">T23</strain>
    </source>
</reference>
<keyword evidence="2" id="KW-1133">Transmembrane helix</keyword>
<dbReference type="STRING" id="1121877.FEAC_24840"/>
<evidence type="ECO:0000313" key="3">
    <source>
        <dbReference type="EMBL" id="KJE75781.1"/>
    </source>
</evidence>
<protein>
    <submittedName>
        <fullName evidence="3">Uncharacterized protein</fullName>
    </submittedName>
</protein>
<keyword evidence="2" id="KW-0472">Membrane</keyword>
<evidence type="ECO:0000256" key="2">
    <source>
        <dbReference type="SAM" id="Phobius"/>
    </source>
</evidence>
<name>A0A0D8FRN5_9ACTN</name>
<gene>
    <name evidence="3" type="ORF">FEAC_24840</name>
</gene>
<dbReference type="Proteomes" id="UP000032336">
    <property type="component" value="Unassembled WGS sequence"/>
</dbReference>
<sequence>MTSMEIRSLLEESEPPELEEGGRVRHRSRQLLLVALALVVLVVGLVGYFVLASHPAPVGATTTTSATGTKVAPSTPGQASAPIGSRSSTGVPVPTSQYFSVKNPFVPKISQSGSSSSVATTNG</sequence>
<dbReference type="EMBL" id="JXUW01000029">
    <property type="protein sequence ID" value="KJE75781.1"/>
    <property type="molecule type" value="Genomic_DNA"/>
</dbReference>
<organism evidence="3 4">
    <name type="scientific">Ferrimicrobium acidiphilum DSM 19497</name>
    <dbReference type="NCBI Taxonomy" id="1121877"/>
    <lineage>
        <taxon>Bacteria</taxon>
        <taxon>Bacillati</taxon>
        <taxon>Actinomycetota</taxon>
        <taxon>Acidimicrobiia</taxon>
        <taxon>Acidimicrobiales</taxon>
        <taxon>Acidimicrobiaceae</taxon>
        <taxon>Ferrimicrobium</taxon>
    </lineage>
</organism>
<evidence type="ECO:0000256" key="1">
    <source>
        <dbReference type="SAM" id="MobiDB-lite"/>
    </source>
</evidence>
<accession>A0A0D8FRN5</accession>
<comment type="caution">
    <text evidence="3">The sequence shown here is derived from an EMBL/GenBank/DDBJ whole genome shotgun (WGS) entry which is preliminary data.</text>
</comment>
<evidence type="ECO:0000313" key="4">
    <source>
        <dbReference type="Proteomes" id="UP000032336"/>
    </source>
</evidence>
<dbReference type="AlphaFoldDB" id="A0A0D8FRN5"/>
<proteinExistence type="predicted"/>
<dbReference type="GeneID" id="78373508"/>
<feature type="region of interest" description="Disordered" evidence="1">
    <location>
        <begin position="57"/>
        <end position="91"/>
    </location>
</feature>
<keyword evidence="4" id="KW-1185">Reference proteome</keyword>
<feature type="region of interest" description="Disordered" evidence="1">
    <location>
        <begin position="1"/>
        <end position="24"/>
    </location>
</feature>